<dbReference type="EMBL" id="JANSHE010004060">
    <property type="protein sequence ID" value="KAJ2981370.1"/>
    <property type="molecule type" value="Genomic_DNA"/>
</dbReference>
<sequence>MATLTRPRIPPQVQDIDEPRRPLSLDIPTPFPRLPTTSVQSGSESSFTPGEAHASTTARDTVATVNVVSAEGIIATERTIEGNGTIEQTAEVADTDSVCVPAYASLSGTLTEISGRAHILYSERTAIMPNDFERPTFDLNELAAHRPRPPTFCSALHLPRAKSANSEQL</sequence>
<keyword evidence="2" id="KW-1185">Reference proteome</keyword>
<dbReference type="Proteomes" id="UP001144978">
    <property type="component" value="Unassembled WGS sequence"/>
</dbReference>
<protein>
    <submittedName>
        <fullName evidence="1">Uncharacterized protein</fullName>
    </submittedName>
</protein>
<reference evidence="1" key="1">
    <citation type="submission" date="2022-08" db="EMBL/GenBank/DDBJ databases">
        <title>Genome Sequence of Pycnoporus sanguineus.</title>
        <authorList>
            <person name="Buettner E."/>
        </authorList>
    </citation>
    <scope>NUCLEOTIDE SEQUENCE</scope>
    <source>
        <strain evidence="1">CG-C14</strain>
    </source>
</reference>
<accession>A0ACC1NR26</accession>
<proteinExistence type="predicted"/>
<evidence type="ECO:0000313" key="1">
    <source>
        <dbReference type="EMBL" id="KAJ2981370.1"/>
    </source>
</evidence>
<comment type="caution">
    <text evidence="1">The sequence shown here is derived from an EMBL/GenBank/DDBJ whole genome shotgun (WGS) entry which is preliminary data.</text>
</comment>
<gene>
    <name evidence="1" type="ORF">NUW54_g10883</name>
</gene>
<evidence type="ECO:0000313" key="2">
    <source>
        <dbReference type="Proteomes" id="UP001144978"/>
    </source>
</evidence>
<name>A0ACC1NR26_9APHY</name>
<organism evidence="1 2">
    <name type="scientific">Trametes sanguinea</name>
    <dbReference type="NCBI Taxonomy" id="158606"/>
    <lineage>
        <taxon>Eukaryota</taxon>
        <taxon>Fungi</taxon>
        <taxon>Dikarya</taxon>
        <taxon>Basidiomycota</taxon>
        <taxon>Agaricomycotina</taxon>
        <taxon>Agaricomycetes</taxon>
        <taxon>Polyporales</taxon>
        <taxon>Polyporaceae</taxon>
        <taxon>Trametes</taxon>
    </lineage>
</organism>